<evidence type="ECO:0000256" key="6">
    <source>
        <dbReference type="PIRSR" id="PIRSR600223-1"/>
    </source>
</evidence>
<dbReference type="SUPFAM" id="SSF51306">
    <property type="entry name" value="LexA/Signal peptidase"/>
    <property type="match status" value="1"/>
</dbReference>
<reference evidence="9" key="1">
    <citation type="submission" date="2023-07" db="EMBL/GenBank/DDBJ databases">
        <title>Genome content predicts the carbon catabolic preferences of heterotrophic bacteria.</title>
        <authorList>
            <person name="Gralka M."/>
        </authorList>
    </citation>
    <scope>NUCLEOTIDE SEQUENCE</scope>
    <source>
        <strain evidence="9">I3M17_2</strain>
    </source>
</reference>
<evidence type="ECO:0000256" key="7">
    <source>
        <dbReference type="RuleBase" id="RU362042"/>
    </source>
</evidence>
<sequence length="232" mass="25848">MNNRNKLNSKIGHLWKQNRGFVLFLGLMLVFRSAFADWNSVPTGSMKPTIVEGDRILVNKMAYDLRVPFTHISLLHLADPERGDIIIFDSKASDTRLVKRVIGLPGDVVALSDNALFINGKPLNYSDGAVAGTVNAHAPKQAYELDKTEDLVGIKHSVRVNKQGSHLSSFDAVVVPDGHYLAMGDNRDNSADSRVIGFVPRSEIVGRTRSVVLSFNYENFYIPRKDRFLHTL</sequence>
<keyword evidence="7" id="KW-0645">Protease</keyword>
<evidence type="ECO:0000256" key="5">
    <source>
        <dbReference type="ARBA" id="ARBA00022801"/>
    </source>
</evidence>
<keyword evidence="5 7" id="KW-0378">Hydrolase</keyword>
<comment type="subcellular location">
    <subcellularLocation>
        <location evidence="7">Membrane</location>
        <topology evidence="7">Multi-pass membrane protein</topology>
    </subcellularLocation>
</comment>
<dbReference type="Proteomes" id="UP001169760">
    <property type="component" value="Unassembled WGS sequence"/>
</dbReference>
<evidence type="ECO:0000313" key="9">
    <source>
        <dbReference type="EMBL" id="MDO6422151.1"/>
    </source>
</evidence>
<evidence type="ECO:0000256" key="2">
    <source>
        <dbReference type="ARBA" id="ARBA00009370"/>
    </source>
</evidence>
<comment type="caution">
    <text evidence="9">The sequence shown here is derived from an EMBL/GenBank/DDBJ whole genome shotgun (WGS) entry which is preliminary data.</text>
</comment>
<dbReference type="GO" id="GO:0004252">
    <property type="term" value="F:serine-type endopeptidase activity"/>
    <property type="evidence" value="ECO:0007669"/>
    <property type="project" value="InterPro"/>
</dbReference>
<name>A0AAW7X304_9GAMM</name>
<feature type="active site" evidence="6">
    <location>
        <position position="45"/>
    </location>
</feature>
<dbReference type="InterPro" id="IPR000223">
    <property type="entry name" value="Pept_S26A_signal_pept_1"/>
</dbReference>
<dbReference type="EC" id="3.4.21.89" evidence="3 7"/>
<dbReference type="GO" id="GO:0006465">
    <property type="term" value="P:signal peptide processing"/>
    <property type="evidence" value="ECO:0007669"/>
    <property type="project" value="InterPro"/>
</dbReference>
<dbReference type="NCBIfam" id="TIGR02227">
    <property type="entry name" value="sigpep_I_bact"/>
    <property type="match status" value="1"/>
</dbReference>
<dbReference type="CDD" id="cd06530">
    <property type="entry name" value="S26_SPase_I"/>
    <property type="match status" value="1"/>
</dbReference>
<feature type="domain" description="Peptidase S26" evidence="8">
    <location>
        <begin position="21"/>
        <end position="212"/>
    </location>
</feature>
<evidence type="ECO:0000256" key="3">
    <source>
        <dbReference type="ARBA" id="ARBA00013208"/>
    </source>
</evidence>
<feature type="active site" evidence="6">
    <location>
        <position position="99"/>
    </location>
</feature>
<dbReference type="InterPro" id="IPR019533">
    <property type="entry name" value="Peptidase_S26"/>
</dbReference>
<protein>
    <recommendedName>
        <fullName evidence="4 7">Signal peptidase I</fullName>
        <ecNumber evidence="3 7">3.4.21.89</ecNumber>
    </recommendedName>
</protein>
<dbReference type="GO" id="GO:0016020">
    <property type="term" value="C:membrane"/>
    <property type="evidence" value="ECO:0007669"/>
    <property type="project" value="UniProtKB-SubCell"/>
</dbReference>
<evidence type="ECO:0000259" key="8">
    <source>
        <dbReference type="Pfam" id="PF10502"/>
    </source>
</evidence>
<dbReference type="GO" id="GO:0009003">
    <property type="term" value="F:signal peptidase activity"/>
    <property type="evidence" value="ECO:0007669"/>
    <property type="project" value="UniProtKB-EC"/>
</dbReference>
<evidence type="ECO:0000313" key="10">
    <source>
        <dbReference type="Proteomes" id="UP001169760"/>
    </source>
</evidence>
<evidence type="ECO:0000256" key="4">
    <source>
        <dbReference type="ARBA" id="ARBA00019232"/>
    </source>
</evidence>
<dbReference type="RefSeq" id="WP_303492007.1">
    <property type="nucleotide sequence ID" value="NZ_JAUOPB010000004.1"/>
</dbReference>
<dbReference type="InterPro" id="IPR019757">
    <property type="entry name" value="Pept_S26A_signal_pept_1_Lys-AS"/>
</dbReference>
<accession>A0AAW7X304</accession>
<dbReference type="Gene3D" id="2.10.109.10">
    <property type="entry name" value="Umud Fragment, subunit A"/>
    <property type="match status" value="1"/>
</dbReference>
<dbReference type="PANTHER" id="PTHR43390:SF1">
    <property type="entry name" value="CHLOROPLAST PROCESSING PEPTIDASE"/>
    <property type="match status" value="1"/>
</dbReference>
<proteinExistence type="inferred from homology"/>
<dbReference type="AlphaFoldDB" id="A0AAW7X304"/>
<comment type="catalytic activity">
    <reaction evidence="1 7">
        <text>Cleavage of hydrophobic, N-terminal signal or leader sequences from secreted and periplasmic proteins.</text>
        <dbReference type="EC" id="3.4.21.89"/>
    </reaction>
</comment>
<evidence type="ECO:0000256" key="1">
    <source>
        <dbReference type="ARBA" id="ARBA00000677"/>
    </source>
</evidence>
<dbReference type="Pfam" id="PF10502">
    <property type="entry name" value="Peptidase_S26"/>
    <property type="match status" value="1"/>
</dbReference>
<dbReference type="InterPro" id="IPR036286">
    <property type="entry name" value="LexA/Signal_pep-like_sf"/>
</dbReference>
<dbReference type="PRINTS" id="PR00727">
    <property type="entry name" value="LEADERPTASE"/>
</dbReference>
<gene>
    <name evidence="9" type="primary">lepB</name>
    <name evidence="9" type="ORF">Q4521_06680</name>
</gene>
<dbReference type="PANTHER" id="PTHR43390">
    <property type="entry name" value="SIGNAL PEPTIDASE I"/>
    <property type="match status" value="1"/>
</dbReference>
<dbReference type="EMBL" id="JAUOPB010000004">
    <property type="protein sequence ID" value="MDO6422151.1"/>
    <property type="molecule type" value="Genomic_DNA"/>
</dbReference>
<dbReference type="PROSITE" id="PS00760">
    <property type="entry name" value="SPASE_I_2"/>
    <property type="match status" value="1"/>
</dbReference>
<organism evidence="9 10">
    <name type="scientific">Saccharophagus degradans</name>
    <dbReference type="NCBI Taxonomy" id="86304"/>
    <lineage>
        <taxon>Bacteria</taxon>
        <taxon>Pseudomonadati</taxon>
        <taxon>Pseudomonadota</taxon>
        <taxon>Gammaproteobacteria</taxon>
        <taxon>Cellvibrionales</taxon>
        <taxon>Cellvibrionaceae</taxon>
        <taxon>Saccharophagus</taxon>
    </lineage>
</organism>
<comment type="similarity">
    <text evidence="2 7">Belongs to the peptidase S26 family.</text>
</comment>